<gene>
    <name evidence="5" type="ORF">WN51_06087</name>
</gene>
<dbReference type="Proteomes" id="UP000053105">
    <property type="component" value="Unassembled WGS sequence"/>
</dbReference>
<comment type="similarity">
    <text evidence="1">Belongs to the WAPL family.</text>
</comment>
<feature type="region of interest" description="Disordered" evidence="3">
    <location>
        <begin position="98"/>
        <end position="119"/>
    </location>
</feature>
<feature type="compositionally biased region" description="Polar residues" evidence="3">
    <location>
        <begin position="514"/>
        <end position="523"/>
    </location>
</feature>
<dbReference type="EMBL" id="KQ435944">
    <property type="protein sequence ID" value="KOX68193.1"/>
    <property type="molecule type" value="Genomic_DNA"/>
</dbReference>
<feature type="compositionally biased region" description="Basic and acidic residues" evidence="3">
    <location>
        <begin position="533"/>
        <end position="542"/>
    </location>
</feature>
<dbReference type="InterPro" id="IPR022771">
    <property type="entry name" value="WAPL_C"/>
</dbReference>
<feature type="coiled-coil region" evidence="2">
    <location>
        <begin position="1334"/>
        <end position="1666"/>
    </location>
</feature>
<organism evidence="5 6">
    <name type="scientific">Melipona quadrifasciata</name>
    <dbReference type="NCBI Taxonomy" id="166423"/>
    <lineage>
        <taxon>Eukaryota</taxon>
        <taxon>Metazoa</taxon>
        <taxon>Ecdysozoa</taxon>
        <taxon>Arthropoda</taxon>
        <taxon>Hexapoda</taxon>
        <taxon>Insecta</taxon>
        <taxon>Pterygota</taxon>
        <taxon>Neoptera</taxon>
        <taxon>Endopterygota</taxon>
        <taxon>Hymenoptera</taxon>
        <taxon>Apocrita</taxon>
        <taxon>Aculeata</taxon>
        <taxon>Apoidea</taxon>
        <taxon>Anthophila</taxon>
        <taxon>Apidae</taxon>
        <taxon>Melipona</taxon>
    </lineage>
</organism>
<dbReference type="PROSITE" id="PS51271">
    <property type="entry name" value="WAPL"/>
    <property type="match status" value="1"/>
</dbReference>
<evidence type="ECO:0000256" key="3">
    <source>
        <dbReference type="SAM" id="MobiDB-lite"/>
    </source>
</evidence>
<dbReference type="InterPro" id="IPR011989">
    <property type="entry name" value="ARM-like"/>
</dbReference>
<feature type="region of interest" description="Disordered" evidence="3">
    <location>
        <begin position="1179"/>
        <end position="1199"/>
    </location>
</feature>
<dbReference type="FunFam" id="1.25.10.10:FF:000374">
    <property type="entry name" value="Protein wings apart-like"/>
    <property type="match status" value="1"/>
</dbReference>
<name>A0A0M8ZRJ9_9HYME</name>
<dbReference type="InterPro" id="IPR026299">
    <property type="entry name" value="MRP-S31"/>
</dbReference>
<evidence type="ECO:0000313" key="5">
    <source>
        <dbReference type="EMBL" id="KOX68193.1"/>
    </source>
</evidence>
<dbReference type="Gene3D" id="1.25.10.10">
    <property type="entry name" value="Leucine-rich Repeat Variant"/>
    <property type="match status" value="1"/>
</dbReference>
<dbReference type="Pfam" id="PF07814">
    <property type="entry name" value="WAPL"/>
    <property type="match status" value="1"/>
</dbReference>
<dbReference type="STRING" id="166423.A0A0M8ZRJ9"/>
<feature type="domain" description="WAPL" evidence="4">
    <location>
        <begin position="604"/>
        <end position="1118"/>
    </location>
</feature>
<dbReference type="OrthoDB" id="78088at2759"/>
<feature type="region of interest" description="Disordered" evidence="3">
    <location>
        <begin position="513"/>
        <end position="565"/>
    </location>
</feature>
<keyword evidence="6" id="KW-1185">Reference proteome</keyword>
<dbReference type="GO" id="GO:0003735">
    <property type="term" value="F:structural constituent of ribosome"/>
    <property type="evidence" value="ECO:0007669"/>
    <property type="project" value="InterPro"/>
</dbReference>
<dbReference type="GO" id="GO:0005763">
    <property type="term" value="C:mitochondrial small ribosomal subunit"/>
    <property type="evidence" value="ECO:0007669"/>
    <property type="project" value="InterPro"/>
</dbReference>
<evidence type="ECO:0000256" key="1">
    <source>
        <dbReference type="ARBA" id="ARBA00006854"/>
    </source>
</evidence>
<accession>A0A0M8ZRJ9</accession>
<dbReference type="PANTHER" id="PTHR22100">
    <property type="entry name" value="WINGS APART-LIKE PROTEIN HOMOLOG"/>
    <property type="match status" value="1"/>
</dbReference>
<keyword evidence="2" id="KW-0175">Coiled coil</keyword>
<dbReference type="InterPro" id="IPR039874">
    <property type="entry name" value="WAPL"/>
</dbReference>
<feature type="region of interest" description="Disordered" evidence="3">
    <location>
        <begin position="388"/>
        <end position="454"/>
    </location>
</feature>
<dbReference type="PANTHER" id="PTHR22100:SF13">
    <property type="entry name" value="WINGS APART-LIKE PROTEIN HOMOLOG"/>
    <property type="match status" value="1"/>
</dbReference>
<evidence type="ECO:0000259" key="4">
    <source>
        <dbReference type="PROSITE" id="PS51271"/>
    </source>
</evidence>
<sequence>MTSRSYTKSYSRKVSSMTPGSIQFDKLFRENSNRPSAAKSAGTVGKWGITSFTSIRSTNINGNYINVSLFVGRRDDIHNTFGAKRIKLDYGNQNARVNSGKDPFSFETDPDNKSDVAPPVVKPKKFFKSRNVPPSIEESRQDVAIYRQVPDSHYDVVEGTNSDPPVREEGKPPIVLRICKGTARLVYGNMQNTQQSESETYRISTPLISPTKVDMERKNFNVDMNVKSDHKAVRSQEPIISTVSIPLENSEMRRTTRSRTKNLQLDLTTTSSIVSTAPVTPNSHSSGLSLTLRKSVTDSNNTLISHYDIVKTDCGSTYSCKPAIEPLIGRDQPLPTTTQELIDILSSDSDPMQTRPMIINTSETEENTEIVPGEVQHCSIDIPTNEVVSGPALQHEPKSEPVPEPEPESGPGLEPALGSGTETEPEAEPDPGPEPDPEVETEQTARIIDNDTATAKTLVDQDWFSGSDDSEGVSGNTENDIALHVTSTVTESQPLNTPCTTIQKPATKKGSIFKSRSTGATNGNKRRALYKHKWSDSDKESGTTDTSNVGNNTPIIASGSHSGTDPVVYEEEFDPSQLTRVVTYPETDIGFEDESDAITSVRCGRKIKGFYTVVKNVKKAHQIQESGEFQEFNDDVEYILDTLRENNPNATRCLSAIRLASKCMAPAFRMHVRAHGTVAKFFKALHDATKDQSLALCTATVMFVLSQDRLAMDLDRDCLELMLSLLESDASHKDALDDCGLSRAELLKNKEKVRQLCADIQAQGHAKHLNLDNITVGQLAMETLLSLTSKRAGEWFKEELRELGGLEHIVKTIRDCHRHINTQNITKSGWTDPLLDKLRKVDRCLRVLENVTHMNEENQVYLLKYENGVLVSTLANLYYLCGQEIPIYPTIDPSDKTSTGAVIRECLFAIIKVLINLTHRFNRQSFGSKSLGSQPGVLDCSLYLLLRVPESLPEEKRFDMMMLALILLINLVEQCDDNKQLLIESKAPPSTENIFDTEESGVECLIDLFYKQEELARAEEQKTDAILDGKKDSEQTETVSTTTKSQEEFIEETVTKLLQKAGRHMEHTLIGAYVVLLLGYLIMDNKDYELLVRSRLPDNNFTTMVSVLQKFFNFMNLTASNEVSSCGIAATEKVIKFLKVSDARIEEEKSELPLSTSIKTQITLPLQWLNITFNILRTNSSSSSSSSSDSDSDSDSDSNKFSITENVLTQAAKALTTTSVQDKEKILSVLLNTIDKIQTVDKTLNESNIDKYEVRKKDESLWHQSKQNNIETINNFKTKLHHNVSQSKEIKFNRKELEKIYKTENEPSIIHELKSQQKGLKDISDKFEREPSVIHELKNQQKEIRDISDKFEREPSVIHELKNQQKEIRDISDKFEREPSIIHELKSQQKEIRDISDKFEREPSIIHELKSQQKEIRDISDKFEREPSIIHELKSQQKEIRDISDKFEREPSVIHELKNQQKEIRDISDKFEREPSVIHELKNQQKEIRDISDKFEREPSIIHELKSQQKEIRDISDKFEREPSIIHELKSQQKEIRDISDKFEREPSIIHELKSQQKEIRDISDKFEREPSIIHELKSQQKEIRDISDKFEREPSIIHELKSQRKRINDISDKFEREPSVIHELKNQQKEIRDISDKFEREPFIIHELKSQHKRIRDISDKFEREPSVIHELRSQQKRIKDISDGIQINGRLFDDFSENPDIPKFKMWESWEREELEFSLSKFPTNGIQQMIQWTKEGKLWKFPIDNEQGMEEEKNVHFSKHVFLERHLTPWCPKGPIRHFMELVCIGLSKNPHLTIEEKYDHIMWYKDYFQNKHDLLDKLGLLQ</sequence>
<protein>
    <submittedName>
        <fullName evidence="5">Protein wings apart-like</fullName>
    </submittedName>
</protein>
<feature type="compositionally biased region" description="Low complexity" evidence="3">
    <location>
        <begin position="1180"/>
        <end position="1189"/>
    </location>
</feature>
<reference evidence="5 6" key="1">
    <citation type="submission" date="2015-07" db="EMBL/GenBank/DDBJ databases">
        <title>The genome of Melipona quadrifasciata.</title>
        <authorList>
            <person name="Pan H."/>
            <person name="Kapheim K."/>
        </authorList>
    </citation>
    <scope>NUCLEOTIDE SEQUENCE [LARGE SCALE GENOMIC DNA]</scope>
    <source>
        <strain evidence="5">0111107301</strain>
        <tissue evidence="5">Whole body</tissue>
    </source>
</reference>
<evidence type="ECO:0000256" key="2">
    <source>
        <dbReference type="SAM" id="Coils"/>
    </source>
</evidence>
<dbReference type="InterPro" id="IPR016024">
    <property type="entry name" value="ARM-type_fold"/>
</dbReference>
<feature type="compositionally biased region" description="Acidic residues" evidence="3">
    <location>
        <begin position="423"/>
        <end position="441"/>
    </location>
</feature>
<dbReference type="InterPro" id="IPR012502">
    <property type="entry name" value="WAPL_dom"/>
</dbReference>
<dbReference type="SUPFAM" id="SSF48371">
    <property type="entry name" value="ARM repeat"/>
    <property type="match status" value="1"/>
</dbReference>
<feature type="compositionally biased region" description="Polar residues" evidence="3">
    <location>
        <begin position="543"/>
        <end position="563"/>
    </location>
</feature>
<evidence type="ECO:0000313" key="6">
    <source>
        <dbReference type="Proteomes" id="UP000053105"/>
    </source>
</evidence>
<proteinExistence type="inferred from homology"/>
<dbReference type="Pfam" id="PF15433">
    <property type="entry name" value="MRP-S31"/>
    <property type="match status" value="1"/>
</dbReference>